<dbReference type="OrthoDB" id="262317at2"/>
<proteinExistence type="predicted"/>
<keyword evidence="1" id="KW-0732">Signal</keyword>
<evidence type="ECO:0000256" key="1">
    <source>
        <dbReference type="SAM" id="SignalP"/>
    </source>
</evidence>
<dbReference type="Proteomes" id="UP000253426">
    <property type="component" value="Unassembled WGS sequence"/>
</dbReference>
<accession>A0A366HSP0</accession>
<reference evidence="2 3" key="1">
    <citation type="submission" date="2018-06" db="EMBL/GenBank/DDBJ databases">
        <title>Genomic Encyclopedia of Type Strains, Phase IV (KMG-IV): sequencing the most valuable type-strain genomes for metagenomic binning, comparative biology and taxonomic classification.</title>
        <authorList>
            <person name="Goeker M."/>
        </authorList>
    </citation>
    <scope>NUCLEOTIDE SEQUENCE [LARGE SCALE GENOMIC DNA]</scope>
    <source>
        <strain evidence="2 3">DSM 25532</strain>
    </source>
</reference>
<comment type="caution">
    <text evidence="2">The sequence shown here is derived from an EMBL/GenBank/DDBJ whole genome shotgun (WGS) entry which is preliminary data.</text>
</comment>
<sequence length="330" mass="37727">MARIPKPAFWRTIAMCLFGGCCVLTHAPVASAQYSVAMQPKLRLHQSGKIRVFYYKQGQHAVYPLDLNRNDVPDQVEDLLTQTLAAQTLFVDVLRFPDPFSTERFQEASYLDIHMRHKDVLKRKGVAYDELQSFKRQKDPEGTQSLCFNVATSVRPSVEFTPTHEFFHIVQNSVTYFKNPWYTEGTARWSERALGVGGLGPVKFAGAWPPSEEKEAKLFSMKYEASEQFWNPLLARIETEGGALPDTPALKRLAAMTYVDGTRVLKDKQLKGWKFIRDVLMALGEVDDVAFKELGYDRWSEENQRSPQNDAYILRTVLAVARRYAVYQGR</sequence>
<name>A0A366HSP0_9BACT</name>
<dbReference type="AlphaFoldDB" id="A0A366HSP0"/>
<feature type="signal peptide" evidence="1">
    <location>
        <begin position="1"/>
        <end position="32"/>
    </location>
</feature>
<protein>
    <submittedName>
        <fullName evidence="2">Uncharacterized protein</fullName>
    </submittedName>
</protein>
<evidence type="ECO:0000313" key="2">
    <source>
        <dbReference type="EMBL" id="RBP45944.1"/>
    </source>
</evidence>
<evidence type="ECO:0000313" key="3">
    <source>
        <dbReference type="Proteomes" id="UP000253426"/>
    </source>
</evidence>
<dbReference type="EMBL" id="QNRR01000002">
    <property type="protein sequence ID" value="RBP45944.1"/>
    <property type="molecule type" value="Genomic_DNA"/>
</dbReference>
<keyword evidence="3" id="KW-1185">Reference proteome</keyword>
<feature type="chain" id="PRO_5016751336" evidence="1">
    <location>
        <begin position="33"/>
        <end position="330"/>
    </location>
</feature>
<gene>
    <name evidence="2" type="ORF">DES53_102328</name>
</gene>
<organism evidence="2 3">
    <name type="scientific">Roseimicrobium gellanilyticum</name>
    <dbReference type="NCBI Taxonomy" id="748857"/>
    <lineage>
        <taxon>Bacteria</taxon>
        <taxon>Pseudomonadati</taxon>
        <taxon>Verrucomicrobiota</taxon>
        <taxon>Verrucomicrobiia</taxon>
        <taxon>Verrucomicrobiales</taxon>
        <taxon>Verrucomicrobiaceae</taxon>
        <taxon>Roseimicrobium</taxon>
    </lineage>
</organism>